<evidence type="ECO:0000313" key="2">
    <source>
        <dbReference type="EMBL" id="MCD2425442.1"/>
    </source>
</evidence>
<dbReference type="Proteomes" id="UP001199816">
    <property type="component" value="Unassembled WGS sequence"/>
</dbReference>
<dbReference type="Gene3D" id="3.40.50.2000">
    <property type="entry name" value="Glycogen Phosphorylase B"/>
    <property type="match status" value="2"/>
</dbReference>
<accession>A0ABS8PWH9</accession>
<evidence type="ECO:0000259" key="1">
    <source>
        <dbReference type="Pfam" id="PF00534"/>
    </source>
</evidence>
<proteinExistence type="predicted"/>
<dbReference type="CDD" id="cd03801">
    <property type="entry name" value="GT4_PimA-like"/>
    <property type="match status" value="1"/>
</dbReference>
<dbReference type="PANTHER" id="PTHR12526">
    <property type="entry name" value="GLYCOSYLTRANSFERASE"/>
    <property type="match status" value="1"/>
</dbReference>
<protein>
    <submittedName>
        <fullName evidence="2">Glycosyltransferase family 4 protein</fullName>
    </submittedName>
</protein>
<reference evidence="2 3" key="1">
    <citation type="submission" date="2021-11" db="EMBL/GenBank/DDBJ databases">
        <title>Genomic of Niabella pedocola.</title>
        <authorList>
            <person name="Wu T."/>
        </authorList>
    </citation>
    <scope>NUCLEOTIDE SEQUENCE [LARGE SCALE GENOMIC DNA]</scope>
    <source>
        <strain evidence="2 3">JCM 31011</strain>
    </source>
</reference>
<evidence type="ECO:0000313" key="3">
    <source>
        <dbReference type="Proteomes" id="UP001199816"/>
    </source>
</evidence>
<organism evidence="2 3">
    <name type="scientific">Niabella pedocola</name>
    <dbReference type="NCBI Taxonomy" id="1752077"/>
    <lineage>
        <taxon>Bacteria</taxon>
        <taxon>Pseudomonadati</taxon>
        <taxon>Bacteroidota</taxon>
        <taxon>Chitinophagia</taxon>
        <taxon>Chitinophagales</taxon>
        <taxon>Chitinophagaceae</taxon>
        <taxon>Niabella</taxon>
    </lineage>
</organism>
<dbReference type="InterPro" id="IPR001296">
    <property type="entry name" value="Glyco_trans_1"/>
</dbReference>
<dbReference type="EMBL" id="JAJNEC010000007">
    <property type="protein sequence ID" value="MCD2425442.1"/>
    <property type="molecule type" value="Genomic_DNA"/>
</dbReference>
<keyword evidence="3" id="KW-1185">Reference proteome</keyword>
<feature type="domain" description="Glycosyl transferase family 1" evidence="1">
    <location>
        <begin position="175"/>
        <end position="335"/>
    </location>
</feature>
<comment type="caution">
    <text evidence="2">The sequence shown here is derived from an EMBL/GenBank/DDBJ whole genome shotgun (WGS) entry which is preliminary data.</text>
</comment>
<name>A0ABS8PWH9_9BACT</name>
<sequence length="358" mass="40006">MNKKVIVVLVKNLTSGGAEKQSVLLAKALAGNYKVHYVILNAAFQEPKYLRLLQETPSIAVKAFKGNLASRFKQFCQYLRQQETAVIFSYLTGANFLAVMAARLAGVGNVYTGIRSTYLPPAKAFIDRWLCNNWATKAVLNCYSGRQYFLSRGFAADKMVVIPNCFDSIRSYREKDGLQAPLRIITVGRFVAEKDYHTALDVILKLSRMHPGVKYQIIGHGVLETTIRNRINELKLQHMVEVFINPGNITALLDQADIYFSTSVFEGTSNAIMEALNADLPVVATHVGDNDQLVQDGSNGFLVPVKDVDAMVACLDRLLLNQKLRLEMGRKGKQRLLEQYSTAQFEKNYKVLIEGGRS</sequence>
<dbReference type="PANTHER" id="PTHR12526:SF630">
    <property type="entry name" value="GLYCOSYLTRANSFERASE"/>
    <property type="match status" value="1"/>
</dbReference>
<dbReference type="SUPFAM" id="SSF53756">
    <property type="entry name" value="UDP-Glycosyltransferase/glycogen phosphorylase"/>
    <property type="match status" value="1"/>
</dbReference>
<dbReference type="Pfam" id="PF00534">
    <property type="entry name" value="Glycos_transf_1"/>
    <property type="match status" value="1"/>
</dbReference>
<dbReference type="RefSeq" id="WP_231007932.1">
    <property type="nucleotide sequence ID" value="NZ_JAJNEC010000007.1"/>
</dbReference>
<gene>
    <name evidence="2" type="ORF">LQ567_21845</name>
</gene>